<protein>
    <submittedName>
        <fullName evidence="3">Uncharacterized protein</fullName>
    </submittedName>
</protein>
<dbReference type="AlphaFoldDB" id="A0A0D3KIT2"/>
<proteinExistence type="predicted"/>
<dbReference type="PaxDb" id="2903-EOD35667"/>
<feature type="chain" id="PRO_5044244418" evidence="2">
    <location>
        <begin position="21"/>
        <end position="217"/>
    </location>
</feature>
<dbReference type="EnsemblProtists" id="EOD35667">
    <property type="protein sequence ID" value="EOD35667"/>
    <property type="gene ID" value="EMIHUDRAFT_440941"/>
</dbReference>
<dbReference type="KEGG" id="ehx:EMIHUDRAFT_440941"/>
<evidence type="ECO:0000313" key="3">
    <source>
        <dbReference type="EnsemblProtists" id="EOD35667"/>
    </source>
</evidence>
<dbReference type="GeneID" id="17280938"/>
<keyword evidence="2" id="KW-0732">Signal</keyword>
<reference evidence="4" key="1">
    <citation type="journal article" date="2013" name="Nature">
        <title>Pan genome of the phytoplankton Emiliania underpins its global distribution.</title>
        <authorList>
            <person name="Read B.A."/>
            <person name="Kegel J."/>
            <person name="Klute M.J."/>
            <person name="Kuo A."/>
            <person name="Lefebvre S.C."/>
            <person name="Maumus F."/>
            <person name="Mayer C."/>
            <person name="Miller J."/>
            <person name="Monier A."/>
            <person name="Salamov A."/>
            <person name="Young J."/>
            <person name="Aguilar M."/>
            <person name="Claverie J.M."/>
            <person name="Frickenhaus S."/>
            <person name="Gonzalez K."/>
            <person name="Herman E.K."/>
            <person name="Lin Y.C."/>
            <person name="Napier J."/>
            <person name="Ogata H."/>
            <person name="Sarno A.F."/>
            <person name="Shmutz J."/>
            <person name="Schroeder D."/>
            <person name="de Vargas C."/>
            <person name="Verret F."/>
            <person name="von Dassow P."/>
            <person name="Valentin K."/>
            <person name="Van de Peer Y."/>
            <person name="Wheeler G."/>
            <person name="Dacks J.B."/>
            <person name="Delwiche C.F."/>
            <person name="Dyhrman S.T."/>
            <person name="Glockner G."/>
            <person name="John U."/>
            <person name="Richards T."/>
            <person name="Worden A.Z."/>
            <person name="Zhang X."/>
            <person name="Grigoriev I.V."/>
            <person name="Allen A.E."/>
            <person name="Bidle K."/>
            <person name="Borodovsky M."/>
            <person name="Bowler C."/>
            <person name="Brownlee C."/>
            <person name="Cock J.M."/>
            <person name="Elias M."/>
            <person name="Gladyshev V.N."/>
            <person name="Groth M."/>
            <person name="Guda C."/>
            <person name="Hadaegh A."/>
            <person name="Iglesias-Rodriguez M.D."/>
            <person name="Jenkins J."/>
            <person name="Jones B.M."/>
            <person name="Lawson T."/>
            <person name="Leese F."/>
            <person name="Lindquist E."/>
            <person name="Lobanov A."/>
            <person name="Lomsadze A."/>
            <person name="Malik S.B."/>
            <person name="Marsh M.E."/>
            <person name="Mackinder L."/>
            <person name="Mock T."/>
            <person name="Mueller-Roeber B."/>
            <person name="Pagarete A."/>
            <person name="Parker M."/>
            <person name="Probert I."/>
            <person name="Quesneville H."/>
            <person name="Raines C."/>
            <person name="Rensing S.A."/>
            <person name="Riano-Pachon D.M."/>
            <person name="Richier S."/>
            <person name="Rokitta S."/>
            <person name="Shiraiwa Y."/>
            <person name="Soanes D.M."/>
            <person name="van der Giezen M."/>
            <person name="Wahlund T.M."/>
            <person name="Williams B."/>
            <person name="Wilson W."/>
            <person name="Wolfe G."/>
            <person name="Wurch L.L."/>
        </authorList>
    </citation>
    <scope>NUCLEOTIDE SEQUENCE</scope>
</reference>
<evidence type="ECO:0000256" key="1">
    <source>
        <dbReference type="SAM" id="MobiDB-lite"/>
    </source>
</evidence>
<feature type="region of interest" description="Disordered" evidence="1">
    <location>
        <begin position="190"/>
        <end position="217"/>
    </location>
</feature>
<dbReference type="HOGENOM" id="CLU_1274339_0_0_1"/>
<name>A0A0D3KIT2_EMIH1</name>
<keyword evidence="4" id="KW-1185">Reference proteome</keyword>
<dbReference type="RefSeq" id="XP_005788096.1">
    <property type="nucleotide sequence ID" value="XM_005788039.1"/>
</dbReference>
<reference evidence="3" key="2">
    <citation type="submission" date="2024-10" db="UniProtKB">
        <authorList>
            <consortium name="EnsemblProtists"/>
        </authorList>
    </citation>
    <scope>IDENTIFICATION</scope>
</reference>
<evidence type="ECO:0000256" key="2">
    <source>
        <dbReference type="SAM" id="SignalP"/>
    </source>
</evidence>
<sequence>MAAALLLPAMAAVLLHVSSTLLPLRRAVPADGSPAVLRAAAPRCCADASASRRAFLEEQRRPTRGAQAFEGTTWSLLLKMAEGGGTMFSVELLDGGGCRFSDSEERGSWQAREAFVVIEKPKGLFDRTLYMSAELRPATEDDPQDRLVNGMVQRVGGVAKVDGAQASQAEGDATAESLLTIGEFGGIAQLEAAPPPEGTAEAWTRLGDAEPQPGGDE</sequence>
<dbReference type="Proteomes" id="UP000013827">
    <property type="component" value="Unassembled WGS sequence"/>
</dbReference>
<accession>A0A0D3KIT2</accession>
<feature type="signal peptide" evidence="2">
    <location>
        <begin position="1"/>
        <end position="20"/>
    </location>
</feature>
<organism evidence="3 4">
    <name type="scientific">Emiliania huxleyi (strain CCMP1516)</name>
    <dbReference type="NCBI Taxonomy" id="280463"/>
    <lineage>
        <taxon>Eukaryota</taxon>
        <taxon>Haptista</taxon>
        <taxon>Haptophyta</taxon>
        <taxon>Prymnesiophyceae</taxon>
        <taxon>Isochrysidales</taxon>
        <taxon>Noelaerhabdaceae</taxon>
        <taxon>Emiliania</taxon>
    </lineage>
</organism>
<evidence type="ECO:0000313" key="4">
    <source>
        <dbReference type="Proteomes" id="UP000013827"/>
    </source>
</evidence>